<organism evidence="1">
    <name type="scientific">Rhipicephalus microplus</name>
    <name type="common">Cattle tick</name>
    <name type="synonym">Boophilus microplus</name>
    <dbReference type="NCBI Taxonomy" id="6941"/>
    <lineage>
        <taxon>Eukaryota</taxon>
        <taxon>Metazoa</taxon>
        <taxon>Ecdysozoa</taxon>
        <taxon>Arthropoda</taxon>
        <taxon>Chelicerata</taxon>
        <taxon>Arachnida</taxon>
        <taxon>Acari</taxon>
        <taxon>Parasitiformes</taxon>
        <taxon>Ixodida</taxon>
        <taxon>Ixodoidea</taxon>
        <taxon>Ixodidae</taxon>
        <taxon>Rhipicephalinae</taxon>
        <taxon>Rhipicephalus</taxon>
        <taxon>Boophilus</taxon>
    </lineage>
</organism>
<accession>A0A6G5A366</accession>
<sequence length="101" mass="11997">MPCNSDFESSCLKKWLLCQLILKLFSSTCIATLSHNLVDKWKFKLNCGRLEWHHPQKHGKFMLFYWHYVIHFEAVKEQLKCMQHTHSGESECVPKLARCML</sequence>
<dbReference type="AlphaFoldDB" id="A0A6G5A366"/>
<proteinExistence type="predicted"/>
<reference evidence="1" key="1">
    <citation type="submission" date="2020-03" db="EMBL/GenBank/DDBJ databases">
        <title>A transcriptome and proteome of the tick Rhipicephalus microplus shaped by the genetic composition of its hosts and developmental stage.</title>
        <authorList>
            <person name="Garcia G.R."/>
            <person name="Ribeiro J.M.C."/>
            <person name="Maruyama S.R."/>
            <person name="Gardinasse L.G."/>
            <person name="Nelson K."/>
            <person name="Ferreira B.R."/>
            <person name="Andrade T.G."/>
            <person name="Santos I.K.F.M."/>
        </authorList>
    </citation>
    <scope>NUCLEOTIDE SEQUENCE</scope>
    <source>
        <strain evidence="1">NSGR</strain>
        <tissue evidence="1">Salivary glands</tissue>
    </source>
</reference>
<name>A0A6G5A366_RHIMP</name>
<dbReference type="EMBL" id="GIKN01002390">
    <property type="protein sequence ID" value="NIE44663.1"/>
    <property type="molecule type" value="Transcribed_RNA"/>
</dbReference>
<protein>
    <submittedName>
        <fullName evidence="1">Uncharacterized protein</fullName>
    </submittedName>
</protein>
<evidence type="ECO:0000313" key="1">
    <source>
        <dbReference type="EMBL" id="NIE44663.1"/>
    </source>
</evidence>